<feature type="region of interest" description="Disordered" evidence="1">
    <location>
        <begin position="77"/>
        <end position="104"/>
    </location>
</feature>
<dbReference type="InterPro" id="IPR039421">
    <property type="entry name" value="Type_1_exporter"/>
</dbReference>
<dbReference type="PANTHER" id="PTHR24221">
    <property type="entry name" value="ATP-BINDING CASSETTE SUB-FAMILY B"/>
    <property type="match status" value="1"/>
</dbReference>
<dbReference type="GO" id="GO:0034040">
    <property type="term" value="F:ATPase-coupled lipid transmembrane transporter activity"/>
    <property type="evidence" value="ECO:0007669"/>
    <property type="project" value="TreeGrafter"/>
</dbReference>
<dbReference type="InterPro" id="IPR003439">
    <property type="entry name" value="ABC_transporter-like_ATP-bd"/>
</dbReference>
<dbReference type="InterPro" id="IPR027417">
    <property type="entry name" value="P-loop_NTPase"/>
</dbReference>
<accession>A0A2L1U583</accession>
<reference evidence="4" key="1">
    <citation type="submission" date="2017-02" db="EMBL/GenBank/DDBJ databases">
        <title>Delineation of Paenibacillus larvae strains originating from foulbrood outbreaks.</title>
        <authorList>
            <person name="Beims H."/>
            <person name="Bunk B."/>
            <person name="Sproeer C."/>
            <person name="Mohr K.I."/>
            <person name="Pradella S."/>
            <person name="Guenther G."/>
            <person name="Rohde M."/>
            <person name="von der Ohe W."/>
            <person name="Steinert M."/>
        </authorList>
    </citation>
    <scope>NUCLEOTIDE SEQUENCE [LARGE SCALE GENOMIC DNA]</scope>
    <source>
        <strain evidence="4">Eric_III</strain>
    </source>
</reference>
<dbReference type="STRING" id="147375.BXP28_01550"/>
<evidence type="ECO:0000256" key="1">
    <source>
        <dbReference type="SAM" id="MobiDB-lite"/>
    </source>
</evidence>
<evidence type="ECO:0000313" key="4">
    <source>
        <dbReference type="Proteomes" id="UP000239833"/>
    </source>
</evidence>
<evidence type="ECO:0000313" key="3">
    <source>
        <dbReference type="EMBL" id="AVF28066.1"/>
    </source>
</evidence>
<dbReference type="Proteomes" id="UP000239833">
    <property type="component" value="Chromosome"/>
</dbReference>
<dbReference type="SUPFAM" id="SSF52540">
    <property type="entry name" value="P-loop containing nucleoside triphosphate hydrolases"/>
    <property type="match status" value="1"/>
</dbReference>
<gene>
    <name evidence="3" type="ORF">ERICIII_03981</name>
</gene>
<evidence type="ECO:0000259" key="2">
    <source>
        <dbReference type="Pfam" id="PF00005"/>
    </source>
</evidence>
<name>A0A2L1U583_9BACL</name>
<dbReference type="Pfam" id="PF00005">
    <property type="entry name" value="ABC_tran"/>
    <property type="match status" value="1"/>
</dbReference>
<sequence>MQILDEPEEKYESGKPKPDGDTLSFHQVSFGYGQDKPVLSDISFTAQPGTVTAFVGPSGAGKTTIFSLIERFYKPDSGTISPGGKPADCHCPGLAEEPAVPSAR</sequence>
<feature type="compositionally biased region" description="Basic and acidic residues" evidence="1">
    <location>
        <begin position="10"/>
        <end position="20"/>
    </location>
</feature>
<dbReference type="EMBL" id="CP019655">
    <property type="protein sequence ID" value="AVF28066.1"/>
    <property type="molecule type" value="Genomic_DNA"/>
</dbReference>
<feature type="region of interest" description="Disordered" evidence="1">
    <location>
        <begin position="1"/>
        <end position="23"/>
    </location>
</feature>
<keyword evidence="3" id="KW-0067">ATP-binding</keyword>
<protein>
    <submittedName>
        <fullName evidence="3">Putative ABC transporter ATP-binding protein</fullName>
    </submittedName>
</protein>
<dbReference type="Gene3D" id="3.40.50.300">
    <property type="entry name" value="P-loop containing nucleotide triphosphate hydrolases"/>
    <property type="match status" value="1"/>
</dbReference>
<dbReference type="PANTHER" id="PTHR24221:SF654">
    <property type="entry name" value="ATP-BINDING CASSETTE SUB-FAMILY B MEMBER 6"/>
    <property type="match status" value="1"/>
</dbReference>
<feature type="domain" description="ABC transporter" evidence="2">
    <location>
        <begin position="39"/>
        <end position="86"/>
    </location>
</feature>
<organism evidence="3 4">
    <name type="scientific">Paenibacillus larvae subsp. larvae</name>
    <dbReference type="NCBI Taxonomy" id="147375"/>
    <lineage>
        <taxon>Bacteria</taxon>
        <taxon>Bacillati</taxon>
        <taxon>Bacillota</taxon>
        <taxon>Bacilli</taxon>
        <taxon>Bacillales</taxon>
        <taxon>Paenibacillaceae</taxon>
        <taxon>Paenibacillus</taxon>
    </lineage>
</organism>
<dbReference type="GO" id="GO:0005524">
    <property type="term" value="F:ATP binding"/>
    <property type="evidence" value="ECO:0007669"/>
    <property type="project" value="UniProtKB-KW"/>
</dbReference>
<dbReference type="GO" id="GO:0016887">
    <property type="term" value="F:ATP hydrolysis activity"/>
    <property type="evidence" value="ECO:0007669"/>
    <property type="project" value="InterPro"/>
</dbReference>
<proteinExistence type="predicted"/>
<dbReference type="AlphaFoldDB" id="A0A2L1U583"/>
<keyword evidence="3" id="KW-0547">Nucleotide-binding</keyword>